<evidence type="ECO:0000313" key="14">
    <source>
        <dbReference type="Proteomes" id="UP000694557"/>
    </source>
</evidence>
<evidence type="ECO:0000256" key="11">
    <source>
        <dbReference type="SAM" id="Phobius"/>
    </source>
</evidence>
<dbReference type="InterPro" id="IPR008160">
    <property type="entry name" value="Collagen"/>
</dbReference>
<accession>A0A8C7C6K8</accession>
<dbReference type="PROSITE" id="PS50287">
    <property type="entry name" value="SRCR_2"/>
    <property type="match status" value="1"/>
</dbReference>
<evidence type="ECO:0000313" key="13">
    <source>
        <dbReference type="Ensembl" id="ENSOKIP00005002219.1"/>
    </source>
</evidence>
<evidence type="ECO:0000259" key="12">
    <source>
        <dbReference type="PROSITE" id="PS50287"/>
    </source>
</evidence>
<keyword evidence="7" id="KW-0675">Receptor</keyword>
<comment type="subcellular location">
    <subcellularLocation>
        <location evidence="1">Membrane</location>
        <topology evidence="1">Single-pass type II membrane protein</topology>
    </subcellularLocation>
</comment>
<feature type="region of interest" description="Disordered" evidence="10">
    <location>
        <begin position="166"/>
        <end position="302"/>
    </location>
</feature>
<dbReference type="Pfam" id="PF01391">
    <property type="entry name" value="Collagen"/>
    <property type="match status" value="2"/>
</dbReference>
<evidence type="ECO:0000256" key="3">
    <source>
        <dbReference type="ARBA" id="ARBA00022968"/>
    </source>
</evidence>
<dbReference type="Pfam" id="PF00530">
    <property type="entry name" value="SRCR"/>
    <property type="match status" value="1"/>
</dbReference>
<dbReference type="GO" id="GO:0016020">
    <property type="term" value="C:membrane"/>
    <property type="evidence" value="ECO:0007669"/>
    <property type="project" value="UniProtKB-SubCell"/>
</dbReference>
<feature type="domain" description="SRCR" evidence="12">
    <location>
        <begin position="310"/>
        <end position="405"/>
    </location>
</feature>
<keyword evidence="14" id="KW-1185">Reference proteome</keyword>
<dbReference type="PANTHER" id="PTHR48071">
    <property type="entry name" value="SRCR DOMAIN-CONTAINING PROTEIN"/>
    <property type="match status" value="1"/>
</dbReference>
<feature type="compositionally biased region" description="Low complexity" evidence="10">
    <location>
        <begin position="225"/>
        <end position="238"/>
    </location>
</feature>
<dbReference type="AlphaFoldDB" id="A0A8C7C6K8"/>
<evidence type="ECO:0000256" key="1">
    <source>
        <dbReference type="ARBA" id="ARBA00004606"/>
    </source>
</evidence>
<evidence type="ECO:0000256" key="8">
    <source>
        <dbReference type="ARBA" id="ARBA00023180"/>
    </source>
</evidence>
<keyword evidence="8" id="KW-0325">Glycoprotein</keyword>
<dbReference type="PANTHER" id="PTHR48071:SF18">
    <property type="entry name" value="DELETED IN MALIGNANT BRAIN TUMORS 1 PROTEIN-RELATED"/>
    <property type="match status" value="1"/>
</dbReference>
<proteinExistence type="predicted"/>
<keyword evidence="2 11" id="KW-0812">Transmembrane</keyword>
<protein>
    <submittedName>
        <fullName evidence="13">Macrophage receptor with collagenous structure</fullName>
    </submittedName>
</protein>
<dbReference type="GeneTree" id="ENSGT00950000183074"/>
<evidence type="ECO:0000256" key="5">
    <source>
        <dbReference type="ARBA" id="ARBA00023136"/>
    </source>
</evidence>
<dbReference type="InterPro" id="IPR036772">
    <property type="entry name" value="SRCR-like_dom_sf"/>
</dbReference>
<evidence type="ECO:0000256" key="10">
    <source>
        <dbReference type="SAM" id="MobiDB-lite"/>
    </source>
</evidence>
<evidence type="ECO:0000256" key="6">
    <source>
        <dbReference type="ARBA" id="ARBA00023157"/>
    </source>
</evidence>
<keyword evidence="4 11" id="KW-1133">Transmembrane helix</keyword>
<evidence type="ECO:0000256" key="4">
    <source>
        <dbReference type="ARBA" id="ARBA00022989"/>
    </source>
</evidence>
<dbReference type="PRINTS" id="PR00258">
    <property type="entry name" value="SPERACTRCPTR"/>
</dbReference>
<evidence type="ECO:0000256" key="2">
    <source>
        <dbReference type="ARBA" id="ARBA00022692"/>
    </source>
</evidence>
<keyword evidence="3" id="KW-0735">Signal-anchor</keyword>
<comment type="caution">
    <text evidence="9">Lacks conserved residue(s) required for the propagation of feature annotation.</text>
</comment>
<dbReference type="SMART" id="SM00202">
    <property type="entry name" value="SR"/>
    <property type="match status" value="1"/>
</dbReference>
<keyword evidence="5 11" id="KW-0472">Membrane</keyword>
<dbReference type="Ensembl" id="ENSOKIT00005002340.1">
    <property type="protein sequence ID" value="ENSOKIP00005002219.1"/>
    <property type="gene ID" value="ENSOKIG00005001066.1"/>
</dbReference>
<reference evidence="13" key="2">
    <citation type="submission" date="2025-09" db="UniProtKB">
        <authorList>
            <consortium name="Ensembl"/>
        </authorList>
    </citation>
    <scope>IDENTIFICATION</scope>
</reference>
<dbReference type="InterPro" id="IPR001190">
    <property type="entry name" value="SRCR"/>
</dbReference>
<feature type="disulfide bond" evidence="9">
    <location>
        <begin position="374"/>
        <end position="384"/>
    </location>
</feature>
<dbReference type="Gene3D" id="3.10.250.10">
    <property type="entry name" value="SRCR-like domain"/>
    <property type="match status" value="1"/>
</dbReference>
<evidence type="ECO:0000256" key="7">
    <source>
        <dbReference type="ARBA" id="ARBA00023170"/>
    </source>
</evidence>
<gene>
    <name evidence="13" type="primary">MARCO</name>
</gene>
<evidence type="ECO:0000256" key="9">
    <source>
        <dbReference type="PROSITE-ProRule" id="PRU00196"/>
    </source>
</evidence>
<reference evidence="13" key="1">
    <citation type="submission" date="2025-08" db="UniProtKB">
        <authorList>
            <consortium name="Ensembl"/>
        </authorList>
    </citation>
    <scope>IDENTIFICATION</scope>
</reference>
<keyword evidence="6 9" id="KW-1015">Disulfide bond</keyword>
<dbReference type="FunFam" id="3.10.250.10:FF:000011">
    <property type="entry name" value="Scavenger receptor class A member 5"/>
    <property type="match status" value="1"/>
</dbReference>
<dbReference type="Proteomes" id="UP000694557">
    <property type="component" value="Unassembled WGS sequence"/>
</dbReference>
<sequence>METSVDRGEGHVSSFCQSNPLYDMDMKLSRTDLYTFQSSDLKPAKARGAQRCLNVIVVYLILLTALNAFLLYKVFSMEASSLSSSGSRTAKLTDNHIPLEEDLRTLARNTSLETISLRGYLGKLQTQVSSFCGEDGQLGQLRTNLGAVNASTTLLQDSVKAFRLLKASPGPQGPTGPPGARGLPGVRVDKGDRGQTGQKGDPGVDGQTGAKGEAGEPGPEGEDGTTGQQGPAGTPGAQGRDGVQGAPDLKGDTGPTGLPGPIGPEGPRGLAGVNGTRGLVGFPGLPGSPGPLGPRGEKGERAAGSVTANVRIAGGGTRGRVEVMWSGQWGTVCDDGFDTLDGTVICKMLGYQRASTVFTASHGIGRIWLDDLRCTGREASVFNCLHNGMGISNCQHNEDAGVQCV</sequence>
<name>A0A8C7C6K8_ONCKI</name>
<organism evidence="13 14">
    <name type="scientific">Oncorhynchus kisutch</name>
    <name type="common">Coho salmon</name>
    <name type="synonym">Salmo kisutch</name>
    <dbReference type="NCBI Taxonomy" id="8019"/>
    <lineage>
        <taxon>Eukaryota</taxon>
        <taxon>Metazoa</taxon>
        <taxon>Chordata</taxon>
        <taxon>Craniata</taxon>
        <taxon>Vertebrata</taxon>
        <taxon>Euteleostomi</taxon>
        <taxon>Actinopterygii</taxon>
        <taxon>Neopterygii</taxon>
        <taxon>Teleostei</taxon>
        <taxon>Protacanthopterygii</taxon>
        <taxon>Salmoniformes</taxon>
        <taxon>Salmonidae</taxon>
        <taxon>Salmoninae</taxon>
        <taxon>Oncorhynchus</taxon>
    </lineage>
</organism>
<dbReference type="SUPFAM" id="SSF56487">
    <property type="entry name" value="SRCR-like"/>
    <property type="match status" value="1"/>
</dbReference>
<feature type="transmembrane region" description="Helical" evidence="11">
    <location>
        <begin position="52"/>
        <end position="75"/>
    </location>
</feature>